<dbReference type="FunFam" id="2.60.120.200:FF:000135">
    <property type="entry name" value="Related to KRE6-glucan synthase subunit"/>
    <property type="match status" value="1"/>
</dbReference>
<keyword evidence="3 10" id="KW-0812">Transmembrane</keyword>
<evidence type="ECO:0000256" key="5">
    <source>
        <dbReference type="ARBA" id="ARBA00022989"/>
    </source>
</evidence>
<feature type="compositionally biased region" description="Polar residues" evidence="9">
    <location>
        <begin position="31"/>
        <end position="40"/>
    </location>
</feature>
<name>A0A8E2AK75_9APHY</name>
<dbReference type="Proteomes" id="UP000250043">
    <property type="component" value="Unassembled WGS sequence"/>
</dbReference>
<reference evidence="12 13" key="1">
    <citation type="submission" date="2016-07" db="EMBL/GenBank/DDBJ databases">
        <title>Draft genome of the white-rot fungus Obba rivulosa 3A-2.</title>
        <authorList>
            <consortium name="DOE Joint Genome Institute"/>
            <person name="Miettinen O."/>
            <person name="Riley R."/>
            <person name="Acob R."/>
            <person name="Barry K."/>
            <person name="Cullen D."/>
            <person name="De Vries R."/>
            <person name="Hainaut M."/>
            <person name="Hatakka A."/>
            <person name="Henrissat B."/>
            <person name="Hilden K."/>
            <person name="Kuo R."/>
            <person name="Labutti K."/>
            <person name="Lipzen A."/>
            <person name="Makela M.R."/>
            <person name="Sandor L."/>
            <person name="Spatafora J.W."/>
            <person name="Grigoriev I.V."/>
            <person name="Hibbett D.S."/>
        </authorList>
    </citation>
    <scope>NUCLEOTIDE SEQUENCE [LARGE SCALE GENOMIC DNA]</scope>
    <source>
        <strain evidence="12 13">3A-2</strain>
    </source>
</reference>
<evidence type="ECO:0000313" key="12">
    <source>
        <dbReference type="EMBL" id="OCH84874.1"/>
    </source>
</evidence>
<dbReference type="InterPro" id="IPR000757">
    <property type="entry name" value="Beta-glucanase-like"/>
</dbReference>
<dbReference type="InterPro" id="IPR005629">
    <property type="entry name" value="Skn1/Kre6/Sbg1"/>
</dbReference>
<keyword evidence="6 10" id="KW-0472">Membrane</keyword>
<evidence type="ECO:0000256" key="9">
    <source>
        <dbReference type="SAM" id="MobiDB-lite"/>
    </source>
</evidence>
<keyword evidence="13" id="KW-1185">Reference proteome</keyword>
<organism evidence="12 13">
    <name type="scientific">Obba rivulosa</name>
    <dbReference type="NCBI Taxonomy" id="1052685"/>
    <lineage>
        <taxon>Eukaryota</taxon>
        <taxon>Fungi</taxon>
        <taxon>Dikarya</taxon>
        <taxon>Basidiomycota</taxon>
        <taxon>Agaricomycotina</taxon>
        <taxon>Agaricomycetes</taxon>
        <taxon>Polyporales</taxon>
        <taxon>Gelatoporiaceae</taxon>
        <taxon>Obba</taxon>
    </lineage>
</organism>
<evidence type="ECO:0000313" key="13">
    <source>
        <dbReference type="Proteomes" id="UP000250043"/>
    </source>
</evidence>
<feature type="transmembrane region" description="Helical" evidence="10">
    <location>
        <begin position="207"/>
        <end position="230"/>
    </location>
</feature>
<feature type="compositionally biased region" description="Low complexity" evidence="9">
    <location>
        <begin position="1"/>
        <end position="23"/>
    </location>
</feature>
<dbReference type="GO" id="GO:0031505">
    <property type="term" value="P:fungal-type cell wall organization"/>
    <property type="evidence" value="ECO:0007669"/>
    <property type="project" value="TreeGrafter"/>
</dbReference>
<comment type="subcellular location">
    <subcellularLocation>
        <location evidence="1">Membrane</location>
        <topology evidence="1">Single-pass type II membrane protein</topology>
    </subcellularLocation>
</comment>
<dbReference type="GO" id="GO:0005789">
    <property type="term" value="C:endoplasmic reticulum membrane"/>
    <property type="evidence" value="ECO:0007669"/>
    <property type="project" value="TreeGrafter"/>
</dbReference>
<evidence type="ECO:0000256" key="6">
    <source>
        <dbReference type="ARBA" id="ARBA00023136"/>
    </source>
</evidence>
<dbReference type="PROSITE" id="PS51762">
    <property type="entry name" value="GH16_2"/>
    <property type="match status" value="1"/>
</dbReference>
<gene>
    <name evidence="12" type="ORF">OBBRIDRAFT_357631</name>
</gene>
<evidence type="ECO:0000256" key="4">
    <source>
        <dbReference type="ARBA" id="ARBA00022968"/>
    </source>
</evidence>
<dbReference type="AlphaFoldDB" id="A0A8E2AK75"/>
<dbReference type="InterPro" id="IPR013320">
    <property type="entry name" value="ConA-like_dom_sf"/>
</dbReference>
<dbReference type="GO" id="GO:0005886">
    <property type="term" value="C:plasma membrane"/>
    <property type="evidence" value="ECO:0007669"/>
    <property type="project" value="TreeGrafter"/>
</dbReference>
<keyword evidence="5 10" id="KW-1133">Transmembrane helix</keyword>
<feature type="region of interest" description="Disordered" evidence="9">
    <location>
        <begin position="122"/>
        <end position="141"/>
    </location>
</feature>
<evidence type="ECO:0000256" key="7">
    <source>
        <dbReference type="ARBA" id="ARBA00023180"/>
    </source>
</evidence>
<evidence type="ECO:0000256" key="3">
    <source>
        <dbReference type="ARBA" id="ARBA00022692"/>
    </source>
</evidence>
<evidence type="ECO:0000256" key="1">
    <source>
        <dbReference type="ARBA" id="ARBA00004606"/>
    </source>
</evidence>
<dbReference type="GO" id="GO:0015926">
    <property type="term" value="F:glucosidase activity"/>
    <property type="evidence" value="ECO:0007669"/>
    <property type="project" value="TreeGrafter"/>
</dbReference>
<evidence type="ECO:0000259" key="11">
    <source>
        <dbReference type="PROSITE" id="PS51762"/>
    </source>
</evidence>
<proteinExistence type="inferred from homology"/>
<dbReference type="EMBL" id="KV722626">
    <property type="protein sequence ID" value="OCH84874.1"/>
    <property type="molecule type" value="Genomic_DNA"/>
</dbReference>
<dbReference type="PANTHER" id="PTHR31361">
    <property type="entry name" value="BETA-GLUCAN SYNTHESIS-ASSOCIATED PROTEIN KRE6-RELATED"/>
    <property type="match status" value="1"/>
</dbReference>
<evidence type="ECO:0000256" key="10">
    <source>
        <dbReference type="SAM" id="Phobius"/>
    </source>
</evidence>
<feature type="compositionally biased region" description="Polar residues" evidence="9">
    <location>
        <begin position="52"/>
        <end position="78"/>
    </location>
</feature>
<sequence>MSATWSGESSGSGSSGEPRSGASTPEDASDSVRQPNTPSVDQPLLPSDARDNTLSPKTSRSFSATNFVSSPLNPNSAQHMLRSRPASRGSTHFTRIASEESQALAAQGSTRGSMLLYRLAMDDNPDPLAPPRPLNNRDSVASSSGDSVFSLSSDSKYPSGVVPLQRGFVPYVYDPDLDTKEGPEEDDHLYLPELPGDRGRFWSCRGVLNIGVLAFLVSVILALFVAYPVIDFWRNNSHNLAIDNNPRINSTGQAAALFQLPQPVDPKTPQSAKQRTGWDGQQYELVFSDEFETDGRTFWPGDDPYWEAVDIWYGATQDLEWYDPTQVFTANGSLQIRMDQVADPSTNHGLQYKSGMLQSWNKFCFSSGYIEVSITLPGPNSDTKGYWPGAWTMGNLGRPGFAATTDGTWPYSYDSCDVGTFPNQTFQNGSGPAAALHSDKSQSKYDFDLSWLPGQRLSSCTCPGEDHPGPDVTVGRGAPEIDILEVERNKTANSQGQVVSQSAQFAPFTHDYLYSNDTQDEWWIYSPDITRANTYKGSALQQAISCLTDLPDDMFQGSGQVFTTLGFEYFSDPKDPTTGFITWQSNGAQTYRLGAGAVGPDQGVNGSQISQRLISVEPMSIILNLGMSSSWQPIDLTTMEFPAVMQVDYVRVYQRSGSVNIGCDPPGFPTMDYISKHMEAYTNPNLTFWSQPAPSGAGYPWPKNSQLTTC</sequence>
<dbReference type="OrthoDB" id="412647at2759"/>
<evidence type="ECO:0000256" key="2">
    <source>
        <dbReference type="ARBA" id="ARBA00010962"/>
    </source>
</evidence>
<dbReference type="Gene3D" id="2.60.120.200">
    <property type="match status" value="2"/>
</dbReference>
<feature type="domain" description="GH16" evidence="11">
    <location>
        <begin position="276"/>
        <end position="658"/>
    </location>
</feature>
<feature type="region of interest" description="Disordered" evidence="9">
    <location>
        <begin position="1"/>
        <end position="92"/>
    </location>
</feature>
<evidence type="ECO:0000256" key="8">
    <source>
        <dbReference type="ARBA" id="ARBA00023316"/>
    </source>
</evidence>
<dbReference type="SUPFAM" id="SSF49899">
    <property type="entry name" value="Concanavalin A-like lectins/glucanases"/>
    <property type="match status" value="1"/>
</dbReference>
<protein>
    <submittedName>
        <fullName evidence="12">Beta-glucan synthesis-associated</fullName>
    </submittedName>
</protein>
<comment type="similarity">
    <text evidence="2">Belongs to the SKN1/KRE6 family.</text>
</comment>
<keyword evidence="8" id="KW-0961">Cell wall biogenesis/degradation</keyword>
<dbReference type="Pfam" id="PF03935">
    <property type="entry name" value="SKN1_KRE6_Sbg1"/>
    <property type="match status" value="1"/>
</dbReference>
<dbReference type="PANTHER" id="PTHR31361:SF15">
    <property type="entry name" value="GH16 DOMAIN-CONTAINING PROTEIN"/>
    <property type="match status" value="1"/>
</dbReference>
<accession>A0A8E2AK75</accession>
<keyword evidence="4" id="KW-0735">Signal-anchor</keyword>
<dbReference type="GO" id="GO:0006078">
    <property type="term" value="P:(1-&gt;6)-beta-D-glucan biosynthetic process"/>
    <property type="evidence" value="ECO:0007669"/>
    <property type="project" value="TreeGrafter"/>
</dbReference>
<keyword evidence="7" id="KW-0325">Glycoprotein</keyword>